<evidence type="ECO:0000313" key="28">
    <source>
        <dbReference type="Proteomes" id="UP000494165"/>
    </source>
</evidence>
<keyword evidence="10" id="KW-0479">Metal-binding</keyword>
<dbReference type="InterPro" id="IPR036389">
    <property type="entry name" value="RNase_III_sf"/>
</dbReference>
<comment type="cofactor">
    <cofactor evidence="2">
        <name>Mn(2+)</name>
        <dbReference type="ChEBI" id="CHEBI:29035"/>
    </cofactor>
</comment>
<dbReference type="Proteomes" id="UP000494165">
    <property type="component" value="Unassembled WGS sequence"/>
</dbReference>
<evidence type="ECO:0000256" key="17">
    <source>
        <dbReference type="ARBA" id="ARBA00023211"/>
    </source>
</evidence>
<dbReference type="GO" id="GO:0006364">
    <property type="term" value="P:rRNA processing"/>
    <property type="evidence" value="ECO:0007669"/>
    <property type="project" value="InterPro"/>
</dbReference>
<comment type="similarity">
    <text evidence="5">Belongs to the ribonuclease III family.</text>
</comment>
<feature type="compositionally biased region" description="Basic and acidic residues" evidence="24">
    <location>
        <begin position="1636"/>
        <end position="1652"/>
    </location>
</feature>
<evidence type="ECO:0000256" key="24">
    <source>
        <dbReference type="SAM" id="MobiDB-lite"/>
    </source>
</evidence>
<feature type="region of interest" description="Disordered" evidence="24">
    <location>
        <begin position="549"/>
        <end position="687"/>
    </location>
</feature>
<feature type="compositionally biased region" description="Basic and acidic residues" evidence="24">
    <location>
        <begin position="549"/>
        <end position="574"/>
    </location>
</feature>
<feature type="domain" description="RNase III" evidence="26">
    <location>
        <begin position="1386"/>
        <end position="1509"/>
    </location>
</feature>
<evidence type="ECO:0000256" key="5">
    <source>
        <dbReference type="ARBA" id="ARBA00010183"/>
    </source>
</evidence>
<feature type="region of interest" description="Disordered" evidence="24">
    <location>
        <begin position="378"/>
        <end position="398"/>
    </location>
</feature>
<sequence>MAASREKRSNAGTRMSKLLDEEEEDEFYKNTYGGFEDAENDQEYKSEDSGDDDVDSDFSIDENDEVISDHEDDKPKRAKRLVTRAYKEPKKVAKKETADVTDKPFPFNIPEDQAGPSNSTPVKKPVVKKQLSAPSKSERKSCRKSTAAKSAELRKRVKQRDEEYQRRRKKMKLKEKKEEPMTQEELLEEAKATERENIASLEQFQLMELEKKKIRPVKKTFKGPMIRYHSFAAPLIEELPSSENQTIDVDDTMVSVDEPKEPEMTSNDKKCERTLITFPDEATLKSLFPQEKRPLRQPRLCPFSRNNKRTLARYFDPVVRLPYSNVVSFRILRSTYESKLESMGDRADPEVASWIAWRKKQQELRTLVAKKLQQIVTNIRPQPQTDQTPGPSSSANTPTIIRTAGQTILSGAPTRPTILIPKQQKKLSGPEMSYPDGRSNEYWPYCGGDTPPPAPSQSYLVQTTQRVEYFPSNSRSEQNRFTEVHHYTTVSTSYGAYPGAPPNFSVPPPGYPAINQAPPSMSSTGVKRKSDLEVDGYKVSAERAEKIMKMLLKPDPDKSPPRRSSYSRERSSHEYKRRRSRSPRSNRGRSPQPRRRSPDNRSSSRRRSPDRRTPSSSSSSRSRYSRRVTPERDRRSSSNRPKERPVGRVHPYGSQSVPANKQDQNRNKKETDVPKEAGEERNGENGSKGAEKYLYVSSTPFEQYYKYIRGVFQPTRRQLDLCKQFEEELIQRGKKTRASKPAYPPLQRKQKLHIHKCCQEDDCDSSESEDDDDDGSSEDEGECSLRELEHKKKHPDRLHAELWFNDAGEMNDGPLCRCSMRSRRSGIRHGIYAGEEPLPACNPDSNNAERLYHYRITISPPTNFLTKLPTVISHDGHEYLFEGFSLLSHYPVGNLPVCKVIRFNFEYTIEYIEEDMPYNFTMRELDLFYQYLFVEMLELVDFNMKAHNDPDGCPRFHFFPRFVRELPENGISLLCMSEVMKYLLDKNRPLVNEEDLLEYLNKSQTEWLNVADEVKGMIVTNPGLKPSSIRVDQLDREKIKKDFLTYPEIVHFGIRPPQLSYAGNAEYNREWREYVKLRHLIANSPKPSSEEKYNLKVKEDRLQEMRMQNKMKRDVTVAVSAEGFYRTGIMADMVQHAMVLPVLVCHLRFHKSVDQLEKIINYQFRNRYLLQLALTHPSYRENFGTNPDHARNSLTNCGIRQPEYGDRRIHYQNTRKRGIKTLISIMSLPGRKAETESNITHNERLEFLGDAVVEFVSSIHLFFMFPDLEEGGLATYRAAIVQNQHLALLAKTLHLEEYMLYAHGSDLCHDLELRHAMANCFEALMGALYLDGGIDIADRVFSETFFKGDGVLANVWIRYPKHPLQQEEPSGDRHWVPKHLTLQKLVKFEEDHIGIPFNHIRLLARAFTDRSIGYNNITLGSNQRLEFLGDTVLQLIASNYLYKHFPNHHEGHLSLLRSSLVNNRTQARVCDDIGLTEFAIYSNPKSELKTKDRADLLEALLGALYVDKNLEYCTTFCNVCFFPRLRQFILNQDWNDPKSKLQQCCLTLRTMDGKEPDIPYYKVVQCIGPTNTRVYTVAVYFRDERLATAEGHSIQQAEMNAAKKALLKYESIFPQISHQKMVLQRTMTKKKPRQYRAKDEAEQSDKNVKDNDAATGGKKKNAKKKKTKADIVEETSATAVPCPTLSSLLMTKSVKEEKPVLNTDIDFSLSSSDNDVDTQQKLEKVFTLSEGECSSSE</sequence>
<dbReference type="InterPro" id="IPR011907">
    <property type="entry name" value="RNase_III"/>
</dbReference>
<keyword evidence="16" id="KW-0334">Gonadal differentiation</keyword>
<comment type="function">
    <text evidence="20">Executes the initial step of microRNA (miRNA) processing in the nucleus, that is the cleavage of pri-miRNA to release pre-miRNA. Involved in pre-rRNA processing. Cleaves double-strand RNA and does not cleave single-strand RNA. Involved in fertility. Required for the function or synthesis of the let-7 miRNA.</text>
</comment>
<feature type="compositionally biased region" description="Basic and acidic residues" evidence="24">
    <location>
        <begin position="628"/>
        <end position="646"/>
    </location>
</feature>
<evidence type="ECO:0000256" key="8">
    <source>
        <dbReference type="ARBA" id="ARBA00022517"/>
    </source>
</evidence>
<evidence type="ECO:0000256" key="9">
    <source>
        <dbReference type="ARBA" id="ARBA00022722"/>
    </source>
</evidence>
<organism evidence="27 28">
    <name type="scientific">Cloeon dipterum</name>
    <dbReference type="NCBI Taxonomy" id="197152"/>
    <lineage>
        <taxon>Eukaryota</taxon>
        <taxon>Metazoa</taxon>
        <taxon>Ecdysozoa</taxon>
        <taxon>Arthropoda</taxon>
        <taxon>Hexapoda</taxon>
        <taxon>Insecta</taxon>
        <taxon>Pterygota</taxon>
        <taxon>Palaeoptera</taxon>
        <taxon>Ephemeroptera</taxon>
        <taxon>Pisciforma</taxon>
        <taxon>Baetidae</taxon>
        <taxon>Cloeon</taxon>
    </lineage>
</organism>
<keyword evidence="8" id="KW-0690">Ribosome biogenesis</keyword>
<keyword evidence="16" id="KW-0221">Differentiation</keyword>
<evidence type="ECO:0000256" key="19">
    <source>
        <dbReference type="ARBA" id="ARBA00032486"/>
    </source>
</evidence>
<dbReference type="PANTHER" id="PTHR11207">
    <property type="entry name" value="RIBONUCLEASE III"/>
    <property type="match status" value="1"/>
</dbReference>
<feature type="compositionally biased region" description="Acidic residues" evidence="24">
    <location>
        <begin position="763"/>
        <end position="782"/>
    </location>
</feature>
<dbReference type="CDD" id="cd19877">
    <property type="entry name" value="DSRM_RNAse_III_meta_like"/>
    <property type="match status" value="1"/>
</dbReference>
<protein>
    <recommendedName>
        <fullName evidence="7">Ribonuclease 3</fullName>
        <ecNumber evidence="6">3.1.26.3</ecNumber>
    </recommendedName>
    <alternativeName>
        <fullName evidence="19">Ribonuclease III</fullName>
    </alternativeName>
    <alternativeName>
        <fullName evidence="21 22">protein Drosha</fullName>
    </alternativeName>
</protein>
<feature type="compositionally biased region" description="Polar residues" evidence="24">
    <location>
        <begin position="653"/>
        <end position="662"/>
    </location>
</feature>
<dbReference type="HAMAP" id="MF_00104">
    <property type="entry name" value="RNase_III"/>
    <property type="match status" value="1"/>
</dbReference>
<feature type="compositionally biased region" description="Basic and acidic residues" evidence="24">
    <location>
        <begin position="663"/>
        <end position="683"/>
    </location>
</feature>
<keyword evidence="28" id="KW-1185">Reference proteome</keyword>
<dbReference type="GO" id="GO:0031054">
    <property type="term" value="P:pre-miRNA processing"/>
    <property type="evidence" value="ECO:0007669"/>
    <property type="project" value="InterPro"/>
</dbReference>
<evidence type="ECO:0000256" key="11">
    <source>
        <dbReference type="ARBA" id="ARBA00022737"/>
    </source>
</evidence>
<dbReference type="GO" id="GO:0031053">
    <property type="term" value="P:primary miRNA processing"/>
    <property type="evidence" value="ECO:0007669"/>
    <property type="project" value="TreeGrafter"/>
</dbReference>
<evidence type="ECO:0000259" key="26">
    <source>
        <dbReference type="PROSITE" id="PS50142"/>
    </source>
</evidence>
<evidence type="ECO:0000256" key="12">
    <source>
        <dbReference type="ARBA" id="ARBA00022759"/>
    </source>
</evidence>
<evidence type="ECO:0000256" key="13">
    <source>
        <dbReference type="ARBA" id="ARBA00022801"/>
    </source>
</evidence>
<feature type="region of interest" description="Disordered" evidence="24">
    <location>
        <begin position="507"/>
        <end position="531"/>
    </location>
</feature>
<feature type="region of interest" description="Disordered" evidence="24">
    <location>
        <begin position="1623"/>
        <end position="1671"/>
    </location>
</feature>
<dbReference type="GO" id="GO:0004525">
    <property type="term" value="F:ribonuclease III activity"/>
    <property type="evidence" value="ECO:0007669"/>
    <property type="project" value="UniProtKB-EC"/>
</dbReference>
<keyword evidence="12" id="KW-0255">Endonuclease</keyword>
<dbReference type="GO" id="GO:0046872">
    <property type="term" value="F:metal ion binding"/>
    <property type="evidence" value="ECO:0007669"/>
    <property type="project" value="UniProtKB-KW"/>
</dbReference>
<evidence type="ECO:0000256" key="14">
    <source>
        <dbReference type="ARBA" id="ARBA00022842"/>
    </source>
</evidence>
<comment type="catalytic activity">
    <reaction evidence="1">
        <text>Endonucleolytic cleavage to 5'-phosphomonoester.</text>
        <dbReference type="EC" id="3.1.26.3"/>
    </reaction>
</comment>
<comment type="subcellular location">
    <subcellularLocation>
        <location evidence="4">Nucleus</location>
    </subcellularLocation>
</comment>
<dbReference type="FunFam" id="1.10.1520.10:FF:000002">
    <property type="entry name" value="Drosha ribonuclease III"/>
    <property type="match status" value="1"/>
</dbReference>
<evidence type="ECO:0000256" key="20">
    <source>
        <dbReference type="ARBA" id="ARBA00060285"/>
    </source>
</evidence>
<reference evidence="27 28" key="1">
    <citation type="submission" date="2020-04" db="EMBL/GenBank/DDBJ databases">
        <authorList>
            <person name="Alioto T."/>
            <person name="Alioto T."/>
            <person name="Gomez Garrido J."/>
        </authorList>
    </citation>
    <scope>NUCLEOTIDE SEQUENCE [LARGE SCALE GENOMIC DNA]</scope>
</reference>
<evidence type="ECO:0000256" key="10">
    <source>
        <dbReference type="ARBA" id="ARBA00022723"/>
    </source>
</evidence>
<dbReference type="EMBL" id="CADEPI010000110">
    <property type="protein sequence ID" value="CAB3375283.1"/>
    <property type="molecule type" value="Genomic_DNA"/>
</dbReference>
<gene>
    <name evidence="27" type="ORF">CLODIP_2_CD05774</name>
</gene>
<feature type="compositionally biased region" description="Basic residues" evidence="24">
    <location>
        <begin position="575"/>
        <end position="595"/>
    </location>
</feature>
<dbReference type="Pfam" id="PF00035">
    <property type="entry name" value="dsrm"/>
    <property type="match status" value="1"/>
</dbReference>
<keyword evidence="17" id="KW-0464">Manganese</keyword>
<dbReference type="Pfam" id="PF05764">
    <property type="entry name" value="YL1"/>
    <property type="match status" value="1"/>
</dbReference>
<dbReference type="GO" id="GO:0003723">
    <property type="term" value="F:RNA binding"/>
    <property type="evidence" value="ECO:0007669"/>
    <property type="project" value="UniProtKB-UniRule"/>
</dbReference>
<evidence type="ECO:0000256" key="4">
    <source>
        <dbReference type="ARBA" id="ARBA00004123"/>
    </source>
</evidence>
<feature type="region of interest" description="Disordered" evidence="24">
    <location>
        <begin position="1"/>
        <end position="190"/>
    </location>
</feature>
<evidence type="ECO:0000256" key="2">
    <source>
        <dbReference type="ARBA" id="ARBA00001936"/>
    </source>
</evidence>
<evidence type="ECO:0000256" key="15">
    <source>
        <dbReference type="ARBA" id="ARBA00022884"/>
    </source>
</evidence>
<feature type="compositionally biased region" description="Acidic residues" evidence="24">
    <location>
        <begin position="49"/>
        <end position="66"/>
    </location>
</feature>
<keyword evidence="15 23" id="KW-0694">RNA-binding</keyword>
<keyword evidence="14" id="KW-0460">Magnesium</keyword>
<dbReference type="Gene3D" id="1.10.1520.10">
    <property type="entry name" value="Ribonuclease III domain"/>
    <property type="match status" value="2"/>
</dbReference>
<dbReference type="Pfam" id="PF26050">
    <property type="entry name" value="Helical_CED_Drosha"/>
    <property type="match status" value="1"/>
</dbReference>
<dbReference type="OrthoDB" id="67027at2759"/>
<dbReference type="FunFam" id="3.30.160.20:FF:000012">
    <property type="entry name" value="Drosha ribonuclease III"/>
    <property type="match status" value="1"/>
</dbReference>
<dbReference type="SMART" id="SM00535">
    <property type="entry name" value="RIBOc"/>
    <property type="match status" value="2"/>
</dbReference>
<keyword evidence="11" id="KW-0677">Repeat</keyword>
<dbReference type="SUPFAM" id="SSF54768">
    <property type="entry name" value="dsRNA-binding domain-like"/>
    <property type="match status" value="1"/>
</dbReference>
<dbReference type="PROSITE" id="PS00517">
    <property type="entry name" value="RNASE_3_1"/>
    <property type="match status" value="1"/>
</dbReference>
<feature type="domain" description="RNase III" evidence="26">
    <location>
        <begin position="1153"/>
        <end position="1333"/>
    </location>
</feature>
<dbReference type="EC" id="3.1.26.3" evidence="6"/>
<evidence type="ECO:0000256" key="16">
    <source>
        <dbReference type="ARBA" id="ARBA00023156"/>
    </source>
</evidence>
<dbReference type="GO" id="GO:0070877">
    <property type="term" value="C:microprocessor complex"/>
    <property type="evidence" value="ECO:0007669"/>
    <property type="project" value="TreeGrafter"/>
</dbReference>
<name>A0A8S1D543_9INSE</name>
<dbReference type="InterPro" id="IPR014720">
    <property type="entry name" value="dsRBD_dom"/>
</dbReference>
<comment type="cofactor">
    <cofactor evidence="3">
        <name>Mg(2+)</name>
        <dbReference type="ChEBI" id="CHEBI:18420"/>
    </cofactor>
</comment>
<feature type="domain" description="DRBM" evidence="25">
    <location>
        <begin position="1536"/>
        <end position="1611"/>
    </location>
</feature>
<dbReference type="Pfam" id="PF14622">
    <property type="entry name" value="Ribonucleas_3_3"/>
    <property type="match status" value="1"/>
</dbReference>
<feature type="compositionally biased region" description="Basic and acidic residues" evidence="24">
    <location>
        <begin position="85"/>
        <end position="102"/>
    </location>
</feature>
<dbReference type="Gene3D" id="3.30.160.20">
    <property type="match status" value="1"/>
</dbReference>
<evidence type="ECO:0000313" key="27">
    <source>
        <dbReference type="EMBL" id="CAB3375283.1"/>
    </source>
</evidence>
<evidence type="ECO:0000256" key="6">
    <source>
        <dbReference type="ARBA" id="ARBA00012177"/>
    </source>
</evidence>
<feature type="region of interest" description="Disordered" evidence="24">
    <location>
        <begin position="763"/>
        <end position="788"/>
    </location>
</feature>
<dbReference type="InterPro" id="IPR000999">
    <property type="entry name" value="RNase_III_dom"/>
</dbReference>
<comment type="caution">
    <text evidence="27">The sequence shown here is derived from an EMBL/GenBank/DDBJ whole genome shotgun (WGS) entry which is preliminary data.</text>
</comment>
<dbReference type="Pfam" id="PF00636">
    <property type="entry name" value="Ribonuclease_3"/>
    <property type="match status" value="1"/>
</dbReference>
<feature type="compositionally biased region" description="Basic residues" evidence="24">
    <location>
        <begin position="1657"/>
        <end position="1667"/>
    </location>
</feature>
<dbReference type="PROSITE" id="PS50137">
    <property type="entry name" value="DS_RBD"/>
    <property type="match status" value="1"/>
</dbReference>
<dbReference type="GO" id="GO:0007506">
    <property type="term" value="P:gonadal mesoderm development"/>
    <property type="evidence" value="ECO:0007669"/>
    <property type="project" value="UniProtKB-KW"/>
</dbReference>
<evidence type="ECO:0000259" key="25">
    <source>
        <dbReference type="PROSITE" id="PS50137"/>
    </source>
</evidence>
<evidence type="ECO:0000256" key="1">
    <source>
        <dbReference type="ARBA" id="ARBA00000109"/>
    </source>
</evidence>
<evidence type="ECO:0000256" key="23">
    <source>
        <dbReference type="PROSITE-ProRule" id="PRU00266"/>
    </source>
</evidence>
<dbReference type="PROSITE" id="PS50142">
    <property type="entry name" value="RNASE_3_2"/>
    <property type="match status" value="2"/>
</dbReference>
<accession>A0A8S1D543</accession>
<keyword evidence="9" id="KW-0540">Nuclease</keyword>
<dbReference type="SUPFAM" id="SSF69065">
    <property type="entry name" value="RNase III domain-like"/>
    <property type="match status" value="2"/>
</dbReference>
<dbReference type="InterPro" id="IPR046757">
    <property type="entry name" value="YL1_N"/>
</dbReference>
<keyword evidence="18" id="KW-0539">Nucleus</keyword>
<keyword evidence="13" id="KW-0378">Hydrolase</keyword>
<proteinExistence type="inferred from homology"/>
<evidence type="ECO:0000256" key="18">
    <source>
        <dbReference type="ARBA" id="ARBA00023242"/>
    </source>
</evidence>
<evidence type="ECO:0000256" key="22">
    <source>
        <dbReference type="ARBA" id="ARBA00083702"/>
    </source>
</evidence>
<evidence type="ECO:0000256" key="3">
    <source>
        <dbReference type="ARBA" id="ARBA00001946"/>
    </source>
</evidence>
<dbReference type="InterPro" id="IPR044442">
    <property type="entry name" value="RNAse_III_DSRM__animal"/>
</dbReference>
<dbReference type="SMART" id="SM00358">
    <property type="entry name" value="DSRM"/>
    <property type="match status" value="1"/>
</dbReference>
<evidence type="ECO:0000256" key="21">
    <source>
        <dbReference type="ARBA" id="ARBA00078955"/>
    </source>
</evidence>
<evidence type="ECO:0000256" key="7">
    <source>
        <dbReference type="ARBA" id="ARBA00017706"/>
    </source>
</evidence>
<dbReference type="InterPro" id="IPR058938">
    <property type="entry name" value="Helical_CED_Drosha"/>
</dbReference>
<dbReference type="PANTHER" id="PTHR11207:SF0">
    <property type="entry name" value="RIBONUCLEASE 3"/>
    <property type="match status" value="1"/>
</dbReference>
<dbReference type="CDD" id="cd00593">
    <property type="entry name" value="RIBOc"/>
    <property type="match status" value="2"/>
</dbReference>
<feature type="compositionally biased region" description="Basic and acidic residues" evidence="24">
    <location>
        <begin position="151"/>
        <end position="165"/>
    </location>
</feature>